<proteinExistence type="predicted"/>
<evidence type="ECO:0000313" key="2">
    <source>
        <dbReference type="EMBL" id="ORX87284.1"/>
    </source>
</evidence>
<feature type="transmembrane region" description="Helical" evidence="1">
    <location>
        <begin position="190"/>
        <end position="207"/>
    </location>
</feature>
<protein>
    <submittedName>
        <fullName evidence="2">Uncharacterized protein</fullName>
    </submittedName>
</protein>
<keyword evidence="1" id="KW-0812">Transmembrane</keyword>
<dbReference type="AlphaFoldDB" id="A0A1Y1XPN5"/>
<accession>A0A1Y1XPN5</accession>
<gene>
    <name evidence="2" type="ORF">BCR32DRAFT_289405</name>
</gene>
<dbReference type="Proteomes" id="UP000193944">
    <property type="component" value="Unassembled WGS sequence"/>
</dbReference>
<feature type="transmembrane region" description="Helical" evidence="1">
    <location>
        <begin position="68"/>
        <end position="96"/>
    </location>
</feature>
<keyword evidence="1" id="KW-1133">Transmembrane helix</keyword>
<dbReference type="EMBL" id="MCFG01000010">
    <property type="protein sequence ID" value="ORX87284.1"/>
    <property type="molecule type" value="Genomic_DNA"/>
</dbReference>
<feature type="transmembrane region" description="Helical" evidence="1">
    <location>
        <begin position="219"/>
        <end position="243"/>
    </location>
</feature>
<feature type="transmembrane region" description="Helical" evidence="1">
    <location>
        <begin position="108"/>
        <end position="131"/>
    </location>
</feature>
<keyword evidence="1" id="KW-0472">Membrane</keyword>
<sequence>MLELKSKVLNFTFAYIVLTIVCLLFSINKIGVVLSIVFLLPIVMLISAIYYINAVMNNSISYLKAFKILIFIYEVMIGLKIIEQIFRMLLIIVYSIMMKDYSDRRPPLIYIFLSVVITIIFISFGIFIIYYRRFVNEYYNQIIKENNLIEKNRNYKIKATKSKVLKFTYIFIVLTAIIIIRILYEIPSKLIILIFYTFILILELFYIRAIKNNNISNMIIYESIIIVYGTFMVFISSVPISSILLSYKYNINTGRYKTLRKKIISTMILIVFNVLFIYYITLVNKYIDVVKKLPTKDTTDSVIPFNSKIISLLMKIYDKISNILGNTSNDNASKD</sequence>
<reference evidence="2 3" key="2">
    <citation type="submission" date="2016-08" db="EMBL/GenBank/DDBJ databases">
        <title>Pervasive Adenine N6-methylation of Active Genes in Fungi.</title>
        <authorList>
            <consortium name="DOE Joint Genome Institute"/>
            <person name="Mondo S.J."/>
            <person name="Dannebaum R.O."/>
            <person name="Kuo R.C."/>
            <person name="Labutti K."/>
            <person name="Haridas S."/>
            <person name="Kuo A."/>
            <person name="Salamov A."/>
            <person name="Ahrendt S.R."/>
            <person name="Lipzen A."/>
            <person name="Sullivan W."/>
            <person name="Andreopoulos W.B."/>
            <person name="Clum A."/>
            <person name="Lindquist E."/>
            <person name="Daum C."/>
            <person name="Ramamoorthy G.K."/>
            <person name="Gryganskyi A."/>
            <person name="Culley D."/>
            <person name="Magnuson J.K."/>
            <person name="James T.Y."/>
            <person name="O'Malley M.A."/>
            <person name="Stajich J.E."/>
            <person name="Spatafora J.W."/>
            <person name="Visel A."/>
            <person name="Grigoriev I.V."/>
        </authorList>
    </citation>
    <scope>NUCLEOTIDE SEQUENCE [LARGE SCALE GENOMIC DNA]</scope>
    <source>
        <strain evidence="2 3">S4</strain>
    </source>
</reference>
<feature type="transmembrane region" description="Helical" evidence="1">
    <location>
        <begin position="164"/>
        <end position="184"/>
    </location>
</feature>
<feature type="transmembrane region" description="Helical" evidence="1">
    <location>
        <begin position="33"/>
        <end position="56"/>
    </location>
</feature>
<evidence type="ECO:0000256" key="1">
    <source>
        <dbReference type="SAM" id="Phobius"/>
    </source>
</evidence>
<keyword evidence="3" id="KW-1185">Reference proteome</keyword>
<reference evidence="2 3" key="1">
    <citation type="submission" date="2016-08" db="EMBL/GenBank/DDBJ databases">
        <title>A Parts List for Fungal Cellulosomes Revealed by Comparative Genomics.</title>
        <authorList>
            <consortium name="DOE Joint Genome Institute"/>
            <person name="Haitjema C.H."/>
            <person name="Gilmore S.P."/>
            <person name="Henske J.K."/>
            <person name="Solomon K.V."/>
            <person name="De Groot R."/>
            <person name="Kuo A."/>
            <person name="Mondo S.J."/>
            <person name="Salamov A.A."/>
            <person name="Labutti K."/>
            <person name="Zhao Z."/>
            <person name="Chiniquy J."/>
            <person name="Barry K."/>
            <person name="Brewer H.M."/>
            <person name="Purvine S.O."/>
            <person name="Wright A.T."/>
            <person name="Boxma B."/>
            <person name="Van Alen T."/>
            <person name="Hackstein J.H."/>
            <person name="Baker S.E."/>
            <person name="Grigoriev I.V."/>
            <person name="O'Malley M.A."/>
        </authorList>
    </citation>
    <scope>NUCLEOTIDE SEQUENCE [LARGE SCALE GENOMIC DNA]</scope>
    <source>
        <strain evidence="2 3">S4</strain>
    </source>
</reference>
<organism evidence="2 3">
    <name type="scientific">Anaeromyces robustus</name>
    <dbReference type="NCBI Taxonomy" id="1754192"/>
    <lineage>
        <taxon>Eukaryota</taxon>
        <taxon>Fungi</taxon>
        <taxon>Fungi incertae sedis</taxon>
        <taxon>Chytridiomycota</taxon>
        <taxon>Chytridiomycota incertae sedis</taxon>
        <taxon>Neocallimastigomycetes</taxon>
        <taxon>Neocallimastigales</taxon>
        <taxon>Neocallimastigaceae</taxon>
        <taxon>Anaeromyces</taxon>
    </lineage>
</organism>
<evidence type="ECO:0000313" key="3">
    <source>
        <dbReference type="Proteomes" id="UP000193944"/>
    </source>
</evidence>
<comment type="caution">
    <text evidence="2">The sequence shown here is derived from an EMBL/GenBank/DDBJ whole genome shotgun (WGS) entry which is preliminary data.</text>
</comment>
<name>A0A1Y1XPN5_9FUNG</name>
<feature type="transmembrane region" description="Helical" evidence="1">
    <location>
        <begin position="7"/>
        <end position="27"/>
    </location>
</feature>
<feature type="transmembrane region" description="Helical" evidence="1">
    <location>
        <begin position="263"/>
        <end position="282"/>
    </location>
</feature>